<dbReference type="PRINTS" id="PR00821">
    <property type="entry name" value="TAGLIPASE"/>
</dbReference>
<dbReference type="Gene3D" id="3.40.50.1820">
    <property type="entry name" value="alpha/beta hydrolase"/>
    <property type="match status" value="1"/>
</dbReference>
<comment type="similarity">
    <text evidence="2 4">Belongs to the AB hydrolase superfamily. Lipase family.</text>
</comment>
<reference evidence="6 7" key="1">
    <citation type="submission" date="2017-07" db="EMBL/GenBank/DDBJ databases">
        <authorList>
            <person name="Talla V."/>
            <person name="Backstrom N."/>
        </authorList>
    </citation>
    <scope>NUCLEOTIDE SEQUENCE [LARGE SCALE GENOMIC DNA]</scope>
</reference>
<comment type="subcellular location">
    <subcellularLocation>
        <location evidence="1">Secreted</location>
    </subcellularLocation>
</comment>
<accession>A0A5E4QEJ4</accession>
<dbReference type="AlphaFoldDB" id="A0A5E4QEJ4"/>
<dbReference type="InterPro" id="IPR013818">
    <property type="entry name" value="Lipase"/>
</dbReference>
<dbReference type="Proteomes" id="UP000324832">
    <property type="component" value="Unassembled WGS sequence"/>
</dbReference>
<dbReference type="PANTHER" id="PTHR11610:SF173">
    <property type="entry name" value="LIPASE DOMAIN-CONTAINING PROTEIN-RELATED"/>
    <property type="match status" value="1"/>
</dbReference>
<dbReference type="InterPro" id="IPR000734">
    <property type="entry name" value="TAG_lipase"/>
</dbReference>
<gene>
    <name evidence="6" type="ORF">LSINAPIS_LOCUS7205</name>
</gene>
<evidence type="ECO:0000256" key="3">
    <source>
        <dbReference type="ARBA" id="ARBA00022525"/>
    </source>
</evidence>
<proteinExistence type="inferred from homology"/>
<dbReference type="EMBL" id="FZQP02002337">
    <property type="protein sequence ID" value="VVC95500.1"/>
    <property type="molecule type" value="Genomic_DNA"/>
</dbReference>
<organism evidence="6 7">
    <name type="scientific">Leptidea sinapis</name>
    <dbReference type="NCBI Taxonomy" id="189913"/>
    <lineage>
        <taxon>Eukaryota</taxon>
        <taxon>Metazoa</taxon>
        <taxon>Ecdysozoa</taxon>
        <taxon>Arthropoda</taxon>
        <taxon>Hexapoda</taxon>
        <taxon>Insecta</taxon>
        <taxon>Pterygota</taxon>
        <taxon>Neoptera</taxon>
        <taxon>Endopterygota</taxon>
        <taxon>Lepidoptera</taxon>
        <taxon>Glossata</taxon>
        <taxon>Ditrysia</taxon>
        <taxon>Papilionoidea</taxon>
        <taxon>Pieridae</taxon>
        <taxon>Dismorphiinae</taxon>
        <taxon>Leptidea</taxon>
    </lineage>
</organism>
<feature type="domain" description="Lipase" evidence="5">
    <location>
        <begin position="131"/>
        <end position="274"/>
    </location>
</feature>
<evidence type="ECO:0000256" key="2">
    <source>
        <dbReference type="ARBA" id="ARBA00010701"/>
    </source>
</evidence>
<evidence type="ECO:0000259" key="5">
    <source>
        <dbReference type="Pfam" id="PF00151"/>
    </source>
</evidence>
<dbReference type="InterPro" id="IPR029058">
    <property type="entry name" value="AB_hydrolase_fold"/>
</dbReference>
<dbReference type="GO" id="GO:0017171">
    <property type="term" value="F:serine hydrolase activity"/>
    <property type="evidence" value="ECO:0007669"/>
    <property type="project" value="TreeGrafter"/>
</dbReference>
<dbReference type="GO" id="GO:0016298">
    <property type="term" value="F:lipase activity"/>
    <property type="evidence" value="ECO:0007669"/>
    <property type="project" value="InterPro"/>
</dbReference>
<evidence type="ECO:0000256" key="1">
    <source>
        <dbReference type="ARBA" id="ARBA00004613"/>
    </source>
</evidence>
<protein>
    <recommendedName>
        <fullName evidence="5">Lipase domain-containing protein</fullName>
    </recommendedName>
</protein>
<dbReference type="Pfam" id="PF00151">
    <property type="entry name" value="Lipase"/>
    <property type="match status" value="1"/>
</dbReference>
<evidence type="ECO:0000256" key="4">
    <source>
        <dbReference type="RuleBase" id="RU004262"/>
    </source>
</evidence>
<keyword evidence="3" id="KW-0964">Secreted</keyword>
<evidence type="ECO:0000313" key="7">
    <source>
        <dbReference type="Proteomes" id="UP000324832"/>
    </source>
</evidence>
<dbReference type="SUPFAM" id="SSF53474">
    <property type="entry name" value="alpha/beta-Hydrolases"/>
    <property type="match status" value="1"/>
</dbReference>
<dbReference type="GO" id="GO:0016042">
    <property type="term" value="P:lipid catabolic process"/>
    <property type="evidence" value="ECO:0007669"/>
    <property type="project" value="TreeGrafter"/>
</dbReference>
<keyword evidence="7" id="KW-1185">Reference proteome</keyword>
<sequence length="286" mass="32358">MVKDFLEQHVTIIAKLLHWRALEKGMLSLVERKRRQEDNRTRRLSGKTTILNKLKIYFKLLKCFVNNIFIINIQIIDFDIKSPAFLFLSATAKPRISEDNDDRIANNMDSMWVDDDNIYRNVWMSDDVVPSDMELEEPIDIEFLNSKNGANNAYWLFTRENPTHPQLIINGDVSTIRNSNYVANRPLKVVVHGWSGSVNSVLNTRITAAFLATTDVNVIVVDWQELAAANYVTAVAGVPSVGQHLGEFVNWLIENGGGVWDNVHLVGFSLGAHIVLIQRAHCGMPS</sequence>
<name>A0A5E4QEJ4_9NEOP</name>
<dbReference type="GO" id="GO:0005615">
    <property type="term" value="C:extracellular space"/>
    <property type="evidence" value="ECO:0007669"/>
    <property type="project" value="TreeGrafter"/>
</dbReference>
<evidence type="ECO:0000313" key="6">
    <source>
        <dbReference type="EMBL" id="VVC95500.1"/>
    </source>
</evidence>
<dbReference type="PANTHER" id="PTHR11610">
    <property type="entry name" value="LIPASE"/>
    <property type="match status" value="1"/>
</dbReference>